<reference evidence="2 3" key="1">
    <citation type="submission" date="2019-12" db="EMBL/GenBank/DDBJ databases">
        <title>Microbes associate with the intestines of laboratory mice.</title>
        <authorList>
            <person name="Navarre W."/>
            <person name="Wong E."/>
        </authorList>
    </citation>
    <scope>NUCLEOTIDE SEQUENCE [LARGE SCALE GENOMIC DNA]</scope>
    <source>
        <strain evidence="2 3">NM82_D38</strain>
    </source>
</reference>
<evidence type="ECO:0000313" key="2">
    <source>
        <dbReference type="EMBL" id="MVX57023.1"/>
    </source>
</evidence>
<feature type="transmembrane region" description="Helical" evidence="1">
    <location>
        <begin position="20"/>
        <end position="39"/>
    </location>
</feature>
<accession>A0A6L6YJX7</accession>
<name>A0A6L6YJX7_9BURK</name>
<comment type="caution">
    <text evidence="2">The sequence shown here is derived from an EMBL/GenBank/DDBJ whole genome shotgun (WGS) entry which is preliminary data.</text>
</comment>
<dbReference type="Proteomes" id="UP000472580">
    <property type="component" value="Unassembled WGS sequence"/>
</dbReference>
<dbReference type="EMBL" id="WSRP01000020">
    <property type="protein sequence ID" value="MVX57023.1"/>
    <property type="molecule type" value="Genomic_DNA"/>
</dbReference>
<keyword evidence="1" id="KW-0812">Transmembrane</keyword>
<sequence length="71" mass="8041">MENGNTFLETLLICNTLGTYFFALVGFVICAALSDAIAIERNGDFWLLYSYHLKMQNKELSKTNLSEGEEK</sequence>
<gene>
    <name evidence="2" type="ORF">E5987_07345</name>
</gene>
<keyword evidence="3" id="KW-1185">Reference proteome</keyword>
<proteinExistence type="predicted"/>
<organism evidence="2 3">
    <name type="scientific">Parasutterella muris</name>
    <dbReference type="NCBI Taxonomy" id="2565572"/>
    <lineage>
        <taxon>Bacteria</taxon>
        <taxon>Pseudomonadati</taxon>
        <taxon>Pseudomonadota</taxon>
        <taxon>Betaproteobacteria</taxon>
        <taxon>Burkholderiales</taxon>
        <taxon>Sutterellaceae</taxon>
        <taxon>Parasutterella</taxon>
    </lineage>
</organism>
<keyword evidence="1" id="KW-0472">Membrane</keyword>
<dbReference type="RefSeq" id="WP_160335455.1">
    <property type="nucleotide sequence ID" value="NZ_WSRP01000020.1"/>
</dbReference>
<evidence type="ECO:0000313" key="3">
    <source>
        <dbReference type="Proteomes" id="UP000472580"/>
    </source>
</evidence>
<dbReference type="AlphaFoldDB" id="A0A6L6YJX7"/>
<evidence type="ECO:0000256" key="1">
    <source>
        <dbReference type="SAM" id="Phobius"/>
    </source>
</evidence>
<keyword evidence="1" id="KW-1133">Transmembrane helix</keyword>
<protein>
    <submittedName>
        <fullName evidence="2">Uncharacterized protein</fullName>
    </submittedName>
</protein>